<dbReference type="Gene3D" id="3.40.50.150">
    <property type="entry name" value="Vaccinia Virus protein VP39"/>
    <property type="match status" value="1"/>
</dbReference>
<comment type="caution">
    <text evidence="1">The sequence shown here is derived from an EMBL/GenBank/DDBJ whole genome shotgun (WGS) entry which is preliminary data.</text>
</comment>
<dbReference type="SUPFAM" id="SSF46785">
    <property type="entry name" value="Winged helix' DNA-binding domain"/>
    <property type="match status" value="1"/>
</dbReference>
<reference evidence="1" key="1">
    <citation type="journal article" date="2023" name="Mol. Phylogenet. Evol.">
        <title>Genome-scale phylogeny and comparative genomics of the fungal order Sordariales.</title>
        <authorList>
            <person name="Hensen N."/>
            <person name="Bonometti L."/>
            <person name="Westerberg I."/>
            <person name="Brannstrom I.O."/>
            <person name="Guillou S."/>
            <person name="Cros-Aarteil S."/>
            <person name="Calhoun S."/>
            <person name="Haridas S."/>
            <person name="Kuo A."/>
            <person name="Mondo S."/>
            <person name="Pangilinan J."/>
            <person name="Riley R."/>
            <person name="LaButti K."/>
            <person name="Andreopoulos B."/>
            <person name="Lipzen A."/>
            <person name="Chen C."/>
            <person name="Yan M."/>
            <person name="Daum C."/>
            <person name="Ng V."/>
            <person name="Clum A."/>
            <person name="Steindorff A."/>
            <person name="Ohm R.A."/>
            <person name="Martin F."/>
            <person name="Silar P."/>
            <person name="Natvig D.O."/>
            <person name="Lalanne C."/>
            <person name="Gautier V."/>
            <person name="Ament-Velasquez S.L."/>
            <person name="Kruys A."/>
            <person name="Hutchinson M.I."/>
            <person name="Powell A.J."/>
            <person name="Barry K."/>
            <person name="Miller A.N."/>
            <person name="Grigoriev I.V."/>
            <person name="Debuchy R."/>
            <person name="Gladieux P."/>
            <person name="Hiltunen Thoren M."/>
            <person name="Johannesson H."/>
        </authorList>
    </citation>
    <scope>NUCLEOTIDE SEQUENCE</scope>
    <source>
        <strain evidence="1">CBS 232.78</strain>
    </source>
</reference>
<gene>
    <name evidence="1" type="ORF">B0H63DRAFT_519898</name>
</gene>
<dbReference type="EMBL" id="JAULSW010000002">
    <property type="protein sequence ID" value="KAK3390686.1"/>
    <property type="molecule type" value="Genomic_DNA"/>
</dbReference>
<name>A0AAE0NZM7_9PEZI</name>
<organism evidence="1 2">
    <name type="scientific">Podospora didyma</name>
    <dbReference type="NCBI Taxonomy" id="330526"/>
    <lineage>
        <taxon>Eukaryota</taxon>
        <taxon>Fungi</taxon>
        <taxon>Dikarya</taxon>
        <taxon>Ascomycota</taxon>
        <taxon>Pezizomycotina</taxon>
        <taxon>Sordariomycetes</taxon>
        <taxon>Sordariomycetidae</taxon>
        <taxon>Sordariales</taxon>
        <taxon>Podosporaceae</taxon>
        <taxon>Podospora</taxon>
    </lineage>
</organism>
<protein>
    <recommendedName>
        <fullName evidence="3">O-methyltransferase</fullName>
    </recommendedName>
</protein>
<evidence type="ECO:0008006" key="3">
    <source>
        <dbReference type="Google" id="ProtNLM"/>
    </source>
</evidence>
<keyword evidence="2" id="KW-1185">Reference proteome</keyword>
<evidence type="ECO:0000313" key="1">
    <source>
        <dbReference type="EMBL" id="KAK3390686.1"/>
    </source>
</evidence>
<dbReference type="PANTHER" id="PTHR43712:SF17">
    <property type="entry name" value="O-METHYLTRANSFERASE"/>
    <property type="match status" value="1"/>
</dbReference>
<reference evidence="1" key="2">
    <citation type="submission" date="2023-06" db="EMBL/GenBank/DDBJ databases">
        <authorList>
            <consortium name="Lawrence Berkeley National Laboratory"/>
            <person name="Haridas S."/>
            <person name="Hensen N."/>
            <person name="Bonometti L."/>
            <person name="Westerberg I."/>
            <person name="Brannstrom I.O."/>
            <person name="Guillou S."/>
            <person name="Cros-Aarteil S."/>
            <person name="Calhoun S."/>
            <person name="Kuo A."/>
            <person name="Mondo S."/>
            <person name="Pangilinan J."/>
            <person name="Riley R."/>
            <person name="LaButti K."/>
            <person name="Andreopoulos B."/>
            <person name="Lipzen A."/>
            <person name="Chen C."/>
            <person name="Yanf M."/>
            <person name="Daum C."/>
            <person name="Ng V."/>
            <person name="Clum A."/>
            <person name="Steindorff A."/>
            <person name="Ohm R."/>
            <person name="Martin F."/>
            <person name="Silar P."/>
            <person name="Natvig D."/>
            <person name="Lalanne C."/>
            <person name="Gautier V."/>
            <person name="Ament-velasquez S.L."/>
            <person name="Kruys A."/>
            <person name="Hutchinson M.I."/>
            <person name="Powell A.J."/>
            <person name="Barry K."/>
            <person name="Miller A.N."/>
            <person name="Grigoriev I.V."/>
            <person name="Debuchy R."/>
            <person name="Gladieux P."/>
            <person name="Thoren M.H."/>
            <person name="Johannesson H."/>
        </authorList>
    </citation>
    <scope>NUCLEOTIDE SEQUENCE</scope>
    <source>
        <strain evidence="1">CBS 232.78</strain>
    </source>
</reference>
<accession>A0AAE0NZM7</accession>
<evidence type="ECO:0000313" key="2">
    <source>
        <dbReference type="Proteomes" id="UP001285441"/>
    </source>
</evidence>
<dbReference type="Proteomes" id="UP001285441">
    <property type="component" value="Unassembled WGS sequence"/>
</dbReference>
<dbReference type="PANTHER" id="PTHR43712">
    <property type="entry name" value="PUTATIVE (AFU_ORTHOLOGUE AFUA_4G14580)-RELATED"/>
    <property type="match status" value="1"/>
</dbReference>
<dbReference type="InterPro" id="IPR029063">
    <property type="entry name" value="SAM-dependent_MTases_sf"/>
</dbReference>
<sequence length="293" mass="32022">MASPTEDLLAQLHTAGAALGDKRPGAREKLLSLGYAPTASLELPSEAIFRIFPFAHCYPAEVVESIKESGAHGISAQELASKPGADAVLIARILKHLTTMNIIRESGVGIYVGTLLSDALAEMKYDVAGLVFQILPAYLKPTDFALPAGLTDGPFQAAHKTELPFFPRIDHNPPCMQLFNSYMTAYRAGKPSWVDLRFYLVTERLADAFDAGANSVVLIVDDCVKILEQLKAAMTKQRRVACHDDDNVMLVLEGMRERTEDDWKRILETAGLAVVKIYSVEMGTESLIEAELA</sequence>
<dbReference type="AlphaFoldDB" id="A0AAE0NZM7"/>
<dbReference type="SUPFAM" id="SSF53335">
    <property type="entry name" value="S-adenosyl-L-methionine-dependent methyltransferases"/>
    <property type="match status" value="1"/>
</dbReference>
<dbReference type="InterPro" id="IPR036388">
    <property type="entry name" value="WH-like_DNA-bd_sf"/>
</dbReference>
<dbReference type="Gene3D" id="1.10.10.10">
    <property type="entry name" value="Winged helix-like DNA-binding domain superfamily/Winged helix DNA-binding domain"/>
    <property type="match status" value="1"/>
</dbReference>
<proteinExistence type="predicted"/>
<dbReference type="InterPro" id="IPR036390">
    <property type="entry name" value="WH_DNA-bd_sf"/>
</dbReference>